<sequence length="220" mass="23509">MVPGLPTLLHQALAACVIALWLALTAAAALSIRRRWPERQEWSRKLVHVASGAVPLLAWWLGIERWLALVAAAAVTLVTAGNHRWRWLPAIEDVGRNSYGTVAYGAAITTLVWLYWPQRADLVCTSVLVMALGDGLAGLLGAAVNSPGWSVLGQRKSLLGTATMLLTSGLAIWSLQAANLSLPQIAAVALMATLMEQLAWGGIDNLTVPLGTALLLQRLQ</sequence>
<gene>
    <name evidence="2" type="ORF">ERJ67_06035</name>
</gene>
<keyword evidence="2" id="KW-0808">Transferase</keyword>
<feature type="transmembrane region" description="Helical" evidence="1">
    <location>
        <begin position="157"/>
        <end position="178"/>
    </location>
</feature>
<name>A0A524RN51_9CHRO</name>
<keyword evidence="1" id="KW-0812">Transmembrane</keyword>
<dbReference type="EMBL" id="SRMO01000065">
    <property type="protein sequence ID" value="TGG92217.1"/>
    <property type="molecule type" value="Genomic_DNA"/>
</dbReference>
<dbReference type="PANTHER" id="PTHR31303:SF1">
    <property type="entry name" value="CTP-DEPENDENT DIACYLGLYCEROL KINASE 1"/>
    <property type="match status" value="1"/>
</dbReference>
<accession>A0A524RN51</accession>
<protein>
    <submittedName>
        <fullName evidence="2">Dolichol kinase</fullName>
    </submittedName>
</protein>
<feature type="transmembrane region" description="Helical" evidence="1">
    <location>
        <begin position="66"/>
        <end position="85"/>
    </location>
</feature>
<comment type="caution">
    <text evidence="2">The sequence shown here is derived from an EMBL/GenBank/DDBJ whole genome shotgun (WGS) entry which is preliminary data.</text>
</comment>
<keyword evidence="2" id="KW-0418">Kinase</keyword>
<dbReference type="Proteomes" id="UP000317990">
    <property type="component" value="Unassembled WGS sequence"/>
</dbReference>
<dbReference type="InterPro" id="IPR037997">
    <property type="entry name" value="Dgk1-like"/>
</dbReference>
<evidence type="ECO:0000313" key="2">
    <source>
        <dbReference type="EMBL" id="TGG92217.1"/>
    </source>
</evidence>
<keyword evidence="1" id="KW-1133">Transmembrane helix</keyword>
<feature type="transmembrane region" description="Helical" evidence="1">
    <location>
        <begin position="122"/>
        <end position="145"/>
    </location>
</feature>
<evidence type="ECO:0000256" key="1">
    <source>
        <dbReference type="SAM" id="Phobius"/>
    </source>
</evidence>
<organism evidence="2 3">
    <name type="scientific">Aphanocapsa feldmannii 277cV</name>
    <dbReference type="NCBI Taxonomy" id="2507553"/>
    <lineage>
        <taxon>Bacteria</taxon>
        <taxon>Bacillati</taxon>
        <taxon>Cyanobacteriota</taxon>
        <taxon>Cyanophyceae</taxon>
        <taxon>Oscillatoriophycideae</taxon>
        <taxon>Chroococcales</taxon>
        <taxon>Microcystaceae</taxon>
        <taxon>Aphanocapsa</taxon>
    </lineage>
</organism>
<feature type="transmembrane region" description="Helical" evidence="1">
    <location>
        <begin position="97"/>
        <end position="116"/>
    </location>
</feature>
<dbReference type="AlphaFoldDB" id="A0A524RN51"/>
<dbReference type="PANTHER" id="PTHR31303">
    <property type="entry name" value="CTP-DEPENDENT DIACYLGLYCEROL KINASE 1"/>
    <property type="match status" value="1"/>
</dbReference>
<feature type="transmembrane region" description="Helical" evidence="1">
    <location>
        <begin position="12"/>
        <end position="30"/>
    </location>
</feature>
<dbReference type="GO" id="GO:0004143">
    <property type="term" value="F:ATP-dependent diacylglycerol kinase activity"/>
    <property type="evidence" value="ECO:0007669"/>
    <property type="project" value="InterPro"/>
</dbReference>
<proteinExistence type="predicted"/>
<reference evidence="2 3" key="1">
    <citation type="journal article" date="2019" name="mSystems">
        <title>Life at home and on the roam: Genomic adaptions reflect the dual lifestyle of an intracellular, facultative symbiont.</title>
        <authorList>
            <person name="Burgsdorf I."/>
        </authorList>
    </citation>
    <scope>NUCLEOTIDE SEQUENCE [LARGE SCALE GENOMIC DNA]</scope>
    <source>
        <strain evidence="2">277cV</strain>
    </source>
</reference>
<keyword evidence="1" id="KW-0472">Membrane</keyword>
<evidence type="ECO:0000313" key="3">
    <source>
        <dbReference type="Proteomes" id="UP000317990"/>
    </source>
</evidence>